<dbReference type="GO" id="GO:0016117">
    <property type="term" value="P:carotenoid biosynthetic process"/>
    <property type="evidence" value="ECO:0007669"/>
    <property type="project" value="UniProtKB-KW"/>
</dbReference>
<keyword evidence="21" id="KW-1185">Reference proteome</keyword>
<dbReference type="Proteomes" id="UP000178912">
    <property type="component" value="Unassembled WGS sequence"/>
</dbReference>
<keyword evidence="12" id="KW-0125">Carotenoid biosynthesis</keyword>
<dbReference type="UniPathway" id="UPA00799">
    <property type="reaction ID" value="UER00773"/>
</dbReference>
<dbReference type="CDD" id="cd00683">
    <property type="entry name" value="Trans_IPPS_HH"/>
    <property type="match status" value="1"/>
</dbReference>
<feature type="transmembrane region" description="Helical" evidence="19">
    <location>
        <begin position="166"/>
        <end position="187"/>
    </location>
</feature>
<evidence type="ECO:0000256" key="9">
    <source>
        <dbReference type="ARBA" id="ARBA00018909"/>
    </source>
</evidence>
<evidence type="ECO:0000256" key="16">
    <source>
        <dbReference type="ARBA" id="ARBA00023268"/>
    </source>
</evidence>
<keyword evidence="13 19" id="KW-1133">Transmembrane helix</keyword>
<dbReference type="UniPathway" id="UPA00802"/>
<dbReference type="NCBIfam" id="TIGR03462">
    <property type="entry name" value="CarR_dom_SF"/>
    <property type="match status" value="2"/>
</dbReference>
<evidence type="ECO:0000256" key="8">
    <source>
        <dbReference type="ARBA" id="ARBA00012396"/>
    </source>
</evidence>
<comment type="similarity">
    <text evidence="5">In the N-terminal section; belongs to the lycopene beta-cyclase family.</text>
</comment>
<evidence type="ECO:0000256" key="1">
    <source>
        <dbReference type="ARBA" id="ARBA00001805"/>
    </source>
</evidence>
<dbReference type="GO" id="GO:0016020">
    <property type="term" value="C:membrane"/>
    <property type="evidence" value="ECO:0007669"/>
    <property type="project" value="UniProtKB-SubCell"/>
</dbReference>
<comment type="pathway">
    <text evidence="4">Carotenoid biosynthesis; phytoene biosynthesis; all-trans-phytoene from geranylgeranyl diphosphate: step 1/1.</text>
</comment>
<evidence type="ECO:0000256" key="3">
    <source>
        <dbReference type="ARBA" id="ARBA00005089"/>
    </source>
</evidence>
<keyword evidence="14 19" id="KW-0472">Membrane</keyword>
<comment type="subcellular location">
    <subcellularLocation>
        <location evidence="2">Membrane</location>
        <topology evidence="2">Multi-pass membrane protein</topology>
    </subcellularLocation>
</comment>
<dbReference type="PANTHER" id="PTHR31480">
    <property type="entry name" value="BIFUNCTIONAL LYCOPENE CYCLASE/PHYTOENE SYNTHASE"/>
    <property type="match status" value="1"/>
</dbReference>
<evidence type="ECO:0000256" key="7">
    <source>
        <dbReference type="ARBA" id="ARBA00012242"/>
    </source>
</evidence>
<proteinExistence type="inferred from homology"/>
<dbReference type="AlphaFoldDB" id="A0A1E1KJF0"/>
<evidence type="ECO:0000256" key="2">
    <source>
        <dbReference type="ARBA" id="ARBA00004141"/>
    </source>
</evidence>
<dbReference type="InterPro" id="IPR002060">
    <property type="entry name" value="Squ/phyt_synthse"/>
</dbReference>
<dbReference type="EC" id="2.5.1.32" evidence="8"/>
<dbReference type="SFLD" id="SFLDG01212">
    <property type="entry name" value="Phytoene_synthase_like"/>
    <property type="match status" value="1"/>
</dbReference>
<sequence>MGFEYALVHLKYTIPPGIALTLLYRPFFNRLDLYKIVFLISIAVVSTIPWDSYLIRRKIWTYPPHVIVGPTLFDIPAEEVFFFVIQTYNTSLLYLLLSKPVFHPAYLPNHKHHTNKLNLGHAILAILVVGGGWLIWRGKEGTYMGLILAWAGPFALLLWSLSSHFLLNLPWTSTVAPIAIPTIYLWVVDTLALKRGTWTIESGTKFGVHLWDGLEIEEAVFFLATNILIVFGLVAFDHAMGILLTFPKMFPNVPELPSPVMLVQALLTHVSEYDTDRVVGIQQAMQRLKKKSRSFYLASSTFSGRLRIDLILLYSFCRVADDLVDNASSEAEAQARIISKEANVHAYISENFPDSAQAALRLLPTHLLSYGPLYELLEGFKTDLEFPEKDSAKLLQFPIEGEGDLEVYAARVAGTVAELCLELVFFHSYSTTIAAQRDQLIRAGGRMGVALQYINIARDIATDAAIGRVYLPTSWLKSQGLIPQNILENPDRSGIEKLRGTLLDKAFGVYREANSAISQLPVDARAPMRVAVESYMEIGRVLTEKGHKVKEGKATVPKIRRLKVAWKALNAG</sequence>
<dbReference type="OrthoDB" id="6600518at2759"/>
<dbReference type="GO" id="GO:0016872">
    <property type="term" value="F:intramolecular lyase activity"/>
    <property type="evidence" value="ECO:0007669"/>
    <property type="project" value="InterPro"/>
</dbReference>
<evidence type="ECO:0000256" key="14">
    <source>
        <dbReference type="ARBA" id="ARBA00023136"/>
    </source>
</evidence>
<comment type="pathway">
    <text evidence="3">Carotenoid biosynthesis; beta-carotene biosynthesis.</text>
</comment>
<feature type="transmembrane region" description="Helical" evidence="19">
    <location>
        <begin position="142"/>
        <end position="159"/>
    </location>
</feature>
<comment type="similarity">
    <text evidence="6">In the C-terminal section; belongs to the phytoene/squalene synthase family.</text>
</comment>
<comment type="catalytic activity">
    <reaction evidence="18">
        <text>all-trans-lycopene = gamma-carotene</text>
        <dbReference type="Rhea" id="RHEA:32219"/>
        <dbReference type="ChEBI" id="CHEBI:15948"/>
        <dbReference type="ChEBI" id="CHEBI:27740"/>
        <dbReference type="EC" id="5.5.1.19"/>
    </reaction>
</comment>
<dbReference type="Gene3D" id="1.10.600.10">
    <property type="entry name" value="Farnesyl Diphosphate Synthase"/>
    <property type="match status" value="1"/>
</dbReference>
<dbReference type="InterPro" id="IPR008949">
    <property type="entry name" value="Isoprenoid_synthase_dom_sf"/>
</dbReference>
<keyword evidence="10 20" id="KW-0808">Transferase</keyword>
<keyword evidence="11 19" id="KW-0812">Transmembrane</keyword>
<accession>A0A1E1KJF0</accession>
<evidence type="ECO:0000256" key="19">
    <source>
        <dbReference type="SAM" id="Phobius"/>
    </source>
</evidence>
<feature type="transmembrane region" description="Helical" evidence="19">
    <location>
        <begin position="117"/>
        <end position="136"/>
    </location>
</feature>
<name>A0A1E1KJF0_9HELO</name>
<evidence type="ECO:0000256" key="12">
    <source>
        <dbReference type="ARBA" id="ARBA00022746"/>
    </source>
</evidence>
<evidence type="ECO:0000256" key="17">
    <source>
        <dbReference type="ARBA" id="ARBA00029313"/>
    </source>
</evidence>
<comment type="catalytic activity">
    <reaction evidence="17">
        <text>gamma-carotene = all-trans-beta-carotene</text>
        <dbReference type="Rhea" id="RHEA:32239"/>
        <dbReference type="ChEBI" id="CHEBI:17579"/>
        <dbReference type="ChEBI" id="CHEBI:27740"/>
        <dbReference type="EC" id="5.5.1.19"/>
    </reaction>
</comment>
<evidence type="ECO:0000256" key="13">
    <source>
        <dbReference type="ARBA" id="ARBA00022989"/>
    </source>
</evidence>
<evidence type="ECO:0000256" key="18">
    <source>
        <dbReference type="ARBA" id="ARBA00029335"/>
    </source>
</evidence>
<keyword evidence="16" id="KW-0511">Multifunctional enzyme</keyword>
<evidence type="ECO:0000256" key="15">
    <source>
        <dbReference type="ARBA" id="ARBA00023235"/>
    </source>
</evidence>
<dbReference type="GO" id="GO:0004311">
    <property type="term" value="F:geranylgeranyl diphosphate synthase activity"/>
    <property type="evidence" value="ECO:0007669"/>
    <property type="project" value="InterPro"/>
</dbReference>
<protein>
    <recommendedName>
        <fullName evidence="9">Bifunctional lycopene cyclase/phytoene synthase</fullName>
        <ecNumber evidence="8">2.5.1.32</ecNumber>
        <ecNumber evidence="7">5.5.1.19</ecNumber>
    </recommendedName>
</protein>
<dbReference type="SFLD" id="SFLDG01018">
    <property type="entry name" value="Squalene/Phytoene_Synthase_Lik"/>
    <property type="match status" value="1"/>
</dbReference>
<organism evidence="20 21">
    <name type="scientific">Rhynchosporium agropyri</name>
    <dbReference type="NCBI Taxonomy" id="914238"/>
    <lineage>
        <taxon>Eukaryota</taxon>
        <taxon>Fungi</taxon>
        <taxon>Dikarya</taxon>
        <taxon>Ascomycota</taxon>
        <taxon>Pezizomycotina</taxon>
        <taxon>Leotiomycetes</taxon>
        <taxon>Helotiales</taxon>
        <taxon>Ploettnerulaceae</taxon>
        <taxon>Rhynchosporium</taxon>
    </lineage>
</organism>
<dbReference type="InterPro" id="IPR033904">
    <property type="entry name" value="Trans_IPPS_HH"/>
</dbReference>
<evidence type="ECO:0000256" key="10">
    <source>
        <dbReference type="ARBA" id="ARBA00022679"/>
    </source>
</evidence>
<dbReference type="InterPro" id="IPR019845">
    <property type="entry name" value="Squalene/phytoene_synthase_CS"/>
</dbReference>
<evidence type="ECO:0000313" key="20">
    <source>
        <dbReference type="EMBL" id="CZS98169.1"/>
    </source>
</evidence>
<feature type="transmembrane region" description="Helical" evidence="19">
    <location>
        <begin position="219"/>
        <end position="246"/>
    </location>
</feature>
<keyword evidence="15" id="KW-0413">Isomerase</keyword>
<dbReference type="SFLD" id="SFLDS00005">
    <property type="entry name" value="Isoprenoid_Synthase_Type_I"/>
    <property type="match status" value="1"/>
</dbReference>
<dbReference type="InterPro" id="IPR044843">
    <property type="entry name" value="Trans_IPPS_bact-type"/>
</dbReference>
<reference evidence="21" key="1">
    <citation type="submission" date="2016-03" db="EMBL/GenBank/DDBJ databases">
        <authorList>
            <person name="Guldener U."/>
        </authorList>
    </citation>
    <scope>NUCLEOTIDE SEQUENCE [LARGE SCALE GENOMIC DNA]</scope>
    <source>
        <strain evidence="21">04CH-RAC-A.6.1</strain>
    </source>
</reference>
<comment type="catalytic activity">
    <reaction evidence="1">
        <text>2 (2E,6E,10E)-geranylgeranyl diphosphate = 15-cis-phytoene + 2 diphosphate</text>
        <dbReference type="Rhea" id="RHEA:34475"/>
        <dbReference type="ChEBI" id="CHEBI:27787"/>
        <dbReference type="ChEBI" id="CHEBI:33019"/>
        <dbReference type="ChEBI" id="CHEBI:58756"/>
        <dbReference type="EC" id="2.5.1.32"/>
    </reaction>
</comment>
<dbReference type="Pfam" id="PF00494">
    <property type="entry name" value="SQS_PSY"/>
    <property type="match status" value="1"/>
</dbReference>
<feature type="transmembrane region" description="Helical" evidence="19">
    <location>
        <begin position="36"/>
        <end position="55"/>
    </location>
</feature>
<evidence type="ECO:0000256" key="4">
    <source>
        <dbReference type="ARBA" id="ARBA00005172"/>
    </source>
</evidence>
<evidence type="ECO:0000256" key="5">
    <source>
        <dbReference type="ARBA" id="ARBA00008247"/>
    </source>
</evidence>
<evidence type="ECO:0000256" key="6">
    <source>
        <dbReference type="ARBA" id="ARBA00008406"/>
    </source>
</evidence>
<dbReference type="InterPro" id="IPR017825">
    <property type="entry name" value="Lycopene_cyclase_dom"/>
</dbReference>
<dbReference type="GO" id="GO:0045436">
    <property type="term" value="F:lycopene beta cyclase activity"/>
    <property type="evidence" value="ECO:0007669"/>
    <property type="project" value="UniProtKB-ARBA"/>
</dbReference>
<dbReference type="PROSITE" id="PS01045">
    <property type="entry name" value="SQUALEN_PHYTOEN_SYN_2"/>
    <property type="match status" value="1"/>
</dbReference>
<dbReference type="EC" id="5.5.1.19" evidence="7"/>
<evidence type="ECO:0000313" key="21">
    <source>
        <dbReference type="Proteomes" id="UP000178912"/>
    </source>
</evidence>
<gene>
    <name evidence="20" type="ORF">RAG0_06998</name>
</gene>
<evidence type="ECO:0000256" key="11">
    <source>
        <dbReference type="ARBA" id="ARBA00022692"/>
    </source>
</evidence>
<dbReference type="SUPFAM" id="SSF48576">
    <property type="entry name" value="Terpenoid synthases"/>
    <property type="match status" value="1"/>
</dbReference>
<dbReference type="EMBL" id="FJUX01000035">
    <property type="protein sequence ID" value="CZS98169.1"/>
    <property type="molecule type" value="Genomic_DNA"/>
</dbReference>
<feature type="transmembrane region" description="Helical" evidence="19">
    <location>
        <begin position="80"/>
        <end position="97"/>
    </location>
</feature>
<dbReference type="GO" id="GO:0051996">
    <property type="term" value="F:squalene synthase [NAD(P)H] activity"/>
    <property type="evidence" value="ECO:0007669"/>
    <property type="project" value="InterPro"/>
</dbReference>